<name>A0A1J5PQT4_9ZZZZ</name>
<reference evidence="1" key="1">
    <citation type="submission" date="2016-10" db="EMBL/GenBank/DDBJ databases">
        <title>Sequence of Gallionella enrichment culture.</title>
        <authorList>
            <person name="Poehlein A."/>
            <person name="Muehling M."/>
            <person name="Daniel R."/>
        </authorList>
    </citation>
    <scope>NUCLEOTIDE SEQUENCE</scope>
</reference>
<protein>
    <submittedName>
        <fullName evidence="1">Uncharacterized protein</fullName>
    </submittedName>
</protein>
<dbReference type="EMBL" id="MLJW01004457">
    <property type="protein sequence ID" value="OIQ69932.1"/>
    <property type="molecule type" value="Genomic_DNA"/>
</dbReference>
<sequence length="132" mass="14987">MFHRTYRPFYQVASVISYFKLYAGRQAALHGGHFVFHRMDHHIGIFAITHYDDTADSFPFAILIKNTQPQVAAHLHGGNILYPYRHGVNSGNGDIFDILYALDITQPAHNIACAVHFKLAPAYIVIIAFNRF</sequence>
<comment type="caution">
    <text evidence="1">The sequence shown here is derived from an EMBL/GenBank/DDBJ whole genome shotgun (WGS) entry which is preliminary data.</text>
</comment>
<evidence type="ECO:0000313" key="1">
    <source>
        <dbReference type="EMBL" id="OIQ69932.1"/>
    </source>
</evidence>
<proteinExistence type="predicted"/>
<organism evidence="1">
    <name type="scientific">mine drainage metagenome</name>
    <dbReference type="NCBI Taxonomy" id="410659"/>
    <lineage>
        <taxon>unclassified sequences</taxon>
        <taxon>metagenomes</taxon>
        <taxon>ecological metagenomes</taxon>
    </lineage>
</organism>
<dbReference type="AlphaFoldDB" id="A0A1J5PQT4"/>
<accession>A0A1J5PQT4</accession>
<gene>
    <name evidence="1" type="ORF">GALL_484630</name>
</gene>